<sequence length="156" mass="17221">FCLDRVLGIYSIIVTAPRFRDTLTSNPQVTKRRSTIPKSQDTRVLTAMWRGPKREKDKNVQSSGFGYCAPSPAIADLIARRNKAATLPQDFLVSLVIPRSLARSLYRDLTSCTPTDPYLVCGCKRWTTFPHGSSEKGGSLMVSLHEVSSKSSQVAS</sequence>
<proteinExistence type="predicted"/>
<keyword evidence="2" id="KW-1185">Reference proteome</keyword>
<name>A0A195DJ33_9HYME</name>
<accession>A0A195DJ33</accession>
<evidence type="ECO:0000313" key="1">
    <source>
        <dbReference type="EMBL" id="KYN12890.1"/>
    </source>
</evidence>
<dbReference type="EMBL" id="KQ980800">
    <property type="protein sequence ID" value="KYN12890.1"/>
    <property type="molecule type" value="Genomic_DNA"/>
</dbReference>
<organism evidence="1 2">
    <name type="scientific">Trachymyrmex cornetzi</name>
    <dbReference type="NCBI Taxonomy" id="471704"/>
    <lineage>
        <taxon>Eukaryota</taxon>
        <taxon>Metazoa</taxon>
        <taxon>Ecdysozoa</taxon>
        <taxon>Arthropoda</taxon>
        <taxon>Hexapoda</taxon>
        <taxon>Insecta</taxon>
        <taxon>Pterygota</taxon>
        <taxon>Neoptera</taxon>
        <taxon>Endopterygota</taxon>
        <taxon>Hymenoptera</taxon>
        <taxon>Apocrita</taxon>
        <taxon>Aculeata</taxon>
        <taxon>Formicoidea</taxon>
        <taxon>Formicidae</taxon>
        <taxon>Myrmicinae</taxon>
        <taxon>Trachymyrmex</taxon>
    </lineage>
</organism>
<feature type="non-terminal residue" evidence="1">
    <location>
        <position position="1"/>
    </location>
</feature>
<protein>
    <submittedName>
        <fullName evidence="1">Uncharacterized protein</fullName>
    </submittedName>
</protein>
<reference evidence="1 2" key="1">
    <citation type="submission" date="2015-09" db="EMBL/GenBank/DDBJ databases">
        <title>Trachymyrmex cornetzi WGS genome.</title>
        <authorList>
            <person name="Nygaard S."/>
            <person name="Hu H."/>
            <person name="Boomsma J."/>
            <person name="Zhang G."/>
        </authorList>
    </citation>
    <scope>NUCLEOTIDE SEQUENCE [LARGE SCALE GENOMIC DNA]</scope>
    <source>
        <strain evidence="1">Tcor2-1</strain>
        <tissue evidence="1">Whole body</tissue>
    </source>
</reference>
<dbReference type="Proteomes" id="UP000078492">
    <property type="component" value="Unassembled WGS sequence"/>
</dbReference>
<evidence type="ECO:0000313" key="2">
    <source>
        <dbReference type="Proteomes" id="UP000078492"/>
    </source>
</evidence>
<gene>
    <name evidence="1" type="ORF">ALC57_14955</name>
</gene>
<dbReference type="AlphaFoldDB" id="A0A195DJ33"/>